<dbReference type="RefSeq" id="WP_048467585.1">
    <property type="nucleotide sequence ID" value="NZ_LABX01000302.1"/>
</dbReference>
<comment type="caution">
    <text evidence="2">The sequence shown here is derived from an EMBL/GenBank/DDBJ whole genome shotgun (WGS) entry which is preliminary data.</text>
</comment>
<organism evidence="2 3">
    <name type="scientific">Methylobacterium aquaticum</name>
    <dbReference type="NCBI Taxonomy" id="270351"/>
    <lineage>
        <taxon>Bacteria</taxon>
        <taxon>Pseudomonadati</taxon>
        <taxon>Pseudomonadota</taxon>
        <taxon>Alphaproteobacteria</taxon>
        <taxon>Hyphomicrobiales</taxon>
        <taxon>Methylobacteriaceae</taxon>
        <taxon>Methylobacterium</taxon>
    </lineage>
</organism>
<dbReference type="AlphaFoldDB" id="A0A0J6S1P7"/>
<dbReference type="Proteomes" id="UP000035929">
    <property type="component" value="Unassembled WGS sequence"/>
</dbReference>
<sequence>MMLSAIWGGVLAAGLGYVVSGWPGALVGLALGALLTLLLFGPGREALSGVGRWLDRWTI</sequence>
<proteinExistence type="predicted"/>
<feature type="transmembrane region" description="Helical" evidence="1">
    <location>
        <begin position="26"/>
        <end position="43"/>
    </location>
</feature>
<gene>
    <name evidence="2" type="ORF">VP06_30675</name>
</gene>
<reference evidence="2 3" key="1">
    <citation type="submission" date="2015-03" db="EMBL/GenBank/DDBJ databases">
        <title>Genome sequencing of Methylobacterium aquaticum DSM16371 type strain.</title>
        <authorList>
            <person name="Chaudhry V."/>
            <person name="Patil P.B."/>
        </authorList>
    </citation>
    <scope>NUCLEOTIDE SEQUENCE [LARGE SCALE GENOMIC DNA]</scope>
    <source>
        <strain evidence="2 3">DSM 16371</strain>
    </source>
</reference>
<accession>A0A0J6S1P7</accession>
<keyword evidence="1" id="KW-1133">Transmembrane helix</keyword>
<evidence type="ECO:0000313" key="3">
    <source>
        <dbReference type="Proteomes" id="UP000035929"/>
    </source>
</evidence>
<protein>
    <submittedName>
        <fullName evidence="2">Uncharacterized protein</fullName>
    </submittedName>
</protein>
<keyword evidence="1" id="KW-0812">Transmembrane</keyword>
<name>A0A0J6S1P7_9HYPH</name>
<dbReference type="PATRIC" id="fig|270351.6.peg.4607"/>
<evidence type="ECO:0000256" key="1">
    <source>
        <dbReference type="SAM" id="Phobius"/>
    </source>
</evidence>
<keyword evidence="1" id="KW-0472">Membrane</keyword>
<dbReference type="EMBL" id="LABX01000302">
    <property type="protein sequence ID" value="KMO27463.1"/>
    <property type="molecule type" value="Genomic_DNA"/>
</dbReference>
<evidence type="ECO:0000313" key="2">
    <source>
        <dbReference type="EMBL" id="KMO27463.1"/>
    </source>
</evidence>